<feature type="chain" id="PRO_5046222101" description="Beta-galactosidase" evidence="1">
    <location>
        <begin position="16"/>
        <end position="358"/>
    </location>
</feature>
<name>A0ABN9VHB2_9DINO</name>
<keyword evidence="1" id="KW-0732">Signal</keyword>
<dbReference type="EMBL" id="CAUYUJ010017181">
    <property type="protein sequence ID" value="CAK0872603.1"/>
    <property type="molecule type" value="Genomic_DNA"/>
</dbReference>
<evidence type="ECO:0008006" key="4">
    <source>
        <dbReference type="Google" id="ProtNLM"/>
    </source>
</evidence>
<organism evidence="2 3">
    <name type="scientific">Prorocentrum cordatum</name>
    <dbReference type="NCBI Taxonomy" id="2364126"/>
    <lineage>
        <taxon>Eukaryota</taxon>
        <taxon>Sar</taxon>
        <taxon>Alveolata</taxon>
        <taxon>Dinophyceae</taxon>
        <taxon>Prorocentrales</taxon>
        <taxon>Prorocentraceae</taxon>
        <taxon>Prorocentrum</taxon>
    </lineage>
</organism>
<dbReference type="Proteomes" id="UP001189429">
    <property type="component" value="Unassembled WGS sequence"/>
</dbReference>
<gene>
    <name evidence="2" type="ORF">PCOR1329_LOCUS58023</name>
</gene>
<feature type="signal peptide" evidence="1">
    <location>
        <begin position="1"/>
        <end position="15"/>
    </location>
</feature>
<reference evidence="2" key="1">
    <citation type="submission" date="2023-10" db="EMBL/GenBank/DDBJ databases">
        <authorList>
            <person name="Chen Y."/>
            <person name="Shah S."/>
            <person name="Dougan E. K."/>
            <person name="Thang M."/>
            <person name="Chan C."/>
        </authorList>
    </citation>
    <scope>NUCLEOTIDE SEQUENCE [LARGE SCALE GENOMIC DNA]</scope>
</reference>
<comment type="caution">
    <text evidence="2">The sequence shown here is derived from an EMBL/GenBank/DDBJ whole genome shotgun (WGS) entry which is preliminary data.</text>
</comment>
<protein>
    <recommendedName>
        <fullName evidence="4">Beta-galactosidase</fullName>
    </recommendedName>
</protein>
<sequence>MLLISLMIFTRGVRTATGQQAPTWNANGWDETVVSNGGRDLSVSTSGLWQRSNFAQEVISANGPLTGVTFKCNCEHISIAISNAEPSGTSNWNLGTAFVCRPNCRADIYDYSVGTPQISKSVYYTPLSSVIELRLGANNYVEVLVDGISVFTSAFATHPTARLAISWYYPDAHVQDISYIGETTTASAAGDPHLQNVHGERFDLMKPGKHVMVNIPRWERAENSLLRVEAEARKLGGHCSDMYFTELNITGSWAYEKRVGGYHFRSQRAAHEPEKWFALGKVELKVVHGRTGSQTQYLNFYVKHLGRAGFAVGGLLGEDDHEAVSTPPAACAKRMSLSILRARGRGSAAASGAVATFF</sequence>
<keyword evidence="3" id="KW-1185">Reference proteome</keyword>
<accession>A0ABN9VHB2</accession>
<evidence type="ECO:0000313" key="2">
    <source>
        <dbReference type="EMBL" id="CAK0872603.1"/>
    </source>
</evidence>
<evidence type="ECO:0000256" key="1">
    <source>
        <dbReference type="SAM" id="SignalP"/>
    </source>
</evidence>
<proteinExistence type="predicted"/>
<evidence type="ECO:0000313" key="3">
    <source>
        <dbReference type="Proteomes" id="UP001189429"/>
    </source>
</evidence>